<evidence type="ECO:0000256" key="1">
    <source>
        <dbReference type="SAM" id="MobiDB-lite"/>
    </source>
</evidence>
<dbReference type="Proteomes" id="UP001597063">
    <property type="component" value="Unassembled WGS sequence"/>
</dbReference>
<gene>
    <name evidence="2" type="ORF">ACFQZM_27795</name>
</gene>
<protein>
    <recommendedName>
        <fullName evidence="4">XRE family transcriptional regulator</fullName>
    </recommendedName>
</protein>
<evidence type="ECO:0000313" key="3">
    <source>
        <dbReference type="Proteomes" id="UP001597063"/>
    </source>
</evidence>
<sequence>MTEDAVQAAVFGLNEDDLFAPEDDISGDNRNRTSASLPSDLPVASVDAKSTVDDWDDMERRRLLQATLAMGVGAMASSGESVRQLFDLVLDSETRSIDDWDTTCADHLHALRTQPPAQVRDGLNLDLMALRRQMAAASSKTLPDLEVMLASLGFLQANALTRLGDDSAAIRWWRTAKTAADASGMIDAQLLVRCKEVGFGIYGQRPLPTALSLIEKARRLTGDGYPFWTANLAGVEAKALSLLGRHDEARRSLRVFVDNVGNGRTPEIFPTLWSLDQPHFAESWVHACAGDEVRADAARDRVLSHNPEYQYDANVRLHEAICTVVQGGSDTGARQATAVLTALPVSYRSQMITQTGRWVLEAVPPEHRDRPPVAELREALVLTAPN</sequence>
<proteinExistence type="predicted"/>
<comment type="caution">
    <text evidence="2">The sequence shown here is derived from an EMBL/GenBank/DDBJ whole genome shotgun (WGS) entry which is preliminary data.</text>
</comment>
<evidence type="ECO:0008006" key="4">
    <source>
        <dbReference type="Google" id="ProtNLM"/>
    </source>
</evidence>
<keyword evidence="3" id="KW-1185">Reference proteome</keyword>
<evidence type="ECO:0000313" key="2">
    <source>
        <dbReference type="EMBL" id="MFD0688328.1"/>
    </source>
</evidence>
<accession>A0ABW2XSA9</accession>
<reference evidence="3" key="1">
    <citation type="journal article" date="2019" name="Int. J. Syst. Evol. Microbiol.">
        <title>The Global Catalogue of Microorganisms (GCM) 10K type strain sequencing project: providing services to taxonomists for standard genome sequencing and annotation.</title>
        <authorList>
            <consortium name="The Broad Institute Genomics Platform"/>
            <consortium name="The Broad Institute Genome Sequencing Center for Infectious Disease"/>
            <person name="Wu L."/>
            <person name="Ma J."/>
        </authorList>
    </citation>
    <scope>NUCLEOTIDE SEQUENCE [LARGE SCALE GENOMIC DNA]</scope>
    <source>
        <strain evidence="3">JCM 9371</strain>
    </source>
</reference>
<name>A0ABW2XSA9_9ACTN</name>
<dbReference type="EMBL" id="JBHTGP010000013">
    <property type="protein sequence ID" value="MFD0688328.1"/>
    <property type="molecule type" value="Genomic_DNA"/>
</dbReference>
<dbReference type="RefSeq" id="WP_131760542.1">
    <property type="nucleotide sequence ID" value="NZ_CAACUY010000120.1"/>
</dbReference>
<feature type="region of interest" description="Disordered" evidence="1">
    <location>
        <begin position="18"/>
        <end position="42"/>
    </location>
</feature>
<organism evidence="2 3">
    <name type="scientific">Actinomadura fibrosa</name>
    <dbReference type="NCBI Taxonomy" id="111802"/>
    <lineage>
        <taxon>Bacteria</taxon>
        <taxon>Bacillati</taxon>
        <taxon>Actinomycetota</taxon>
        <taxon>Actinomycetes</taxon>
        <taxon>Streptosporangiales</taxon>
        <taxon>Thermomonosporaceae</taxon>
        <taxon>Actinomadura</taxon>
    </lineage>
</organism>